<keyword evidence="2" id="KW-0186">Copper</keyword>
<evidence type="ECO:0000256" key="3">
    <source>
        <dbReference type="SAM" id="MobiDB-lite"/>
    </source>
</evidence>
<sequence length="205" mass="21379">MTQTISTLSIITAAAILISCGGAAIVATADNHGHHHNNNSHEPMPPFVGVNELVAVVHGTSEGDASGTVRFKQDHRGRVTVTARIEGLEPNQKHGFHVHEFGDCSADDATSAGGHYNPEGHPHGIPNDEEAHLHAGDFGNLEADDDGVAEFELIVENISLAGTHNPIVGRAVIVHRDEDDGSQPLGDAGPRIGCGVIGVAQLDGE</sequence>
<evidence type="ECO:0000256" key="2">
    <source>
        <dbReference type="RuleBase" id="RU000393"/>
    </source>
</evidence>
<dbReference type="PROSITE" id="PS00332">
    <property type="entry name" value="SOD_CU_ZN_2"/>
    <property type="match status" value="1"/>
</dbReference>
<dbReference type="Proteomes" id="UP001575105">
    <property type="component" value="Unassembled WGS sequence"/>
</dbReference>
<dbReference type="InterPro" id="IPR001424">
    <property type="entry name" value="SOD_Cu_Zn_dom"/>
</dbReference>
<dbReference type="PROSITE" id="PS00087">
    <property type="entry name" value="SOD_CU_ZN_1"/>
    <property type="match status" value="1"/>
</dbReference>
<name>A0ABV4U7A8_9BACT</name>
<comment type="similarity">
    <text evidence="1 2">Belongs to the Cu-Zn superoxide dismutase family.</text>
</comment>
<dbReference type="EC" id="1.15.1.1" evidence="2"/>
<comment type="cofactor">
    <cofactor evidence="2">
        <name>Zn(2+)</name>
        <dbReference type="ChEBI" id="CHEBI:29105"/>
    </cofactor>
    <text evidence="2">Binds 1 zinc ion per subunit.</text>
</comment>
<evidence type="ECO:0000256" key="1">
    <source>
        <dbReference type="ARBA" id="ARBA00010457"/>
    </source>
</evidence>
<dbReference type="InterPro" id="IPR036423">
    <property type="entry name" value="SOD-like_Cu/Zn_dom_sf"/>
</dbReference>
<feature type="signal peptide" evidence="4">
    <location>
        <begin position="1"/>
        <end position="29"/>
    </location>
</feature>
<gene>
    <name evidence="6" type="ORF">ACERK3_14385</name>
</gene>
<comment type="function">
    <text evidence="2">Destroys radicals which are normally produced within the cells and which are toxic to biological systems.</text>
</comment>
<dbReference type="CDD" id="cd00305">
    <property type="entry name" value="Cu-Zn_Superoxide_Dismutase"/>
    <property type="match status" value="1"/>
</dbReference>
<keyword evidence="2" id="KW-0862">Zinc</keyword>
<organism evidence="6 7">
    <name type="scientific">Natronomicrosphaera hydrolytica</name>
    <dbReference type="NCBI Taxonomy" id="3242702"/>
    <lineage>
        <taxon>Bacteria</taxon>
        <taxon>Pseudomonadati</taxon>
        <taxon>Planctomycetota</taxon>
        <taxon>Phycisphaerae</taxon>
        <taxon>Phycisphaerales</taxon>
        <taxon>Phycisphaeraceae</taxon>
        <taxon>Natronomicrosphaera</taxon>
    </lineage>
</organism>
<dbReference type="InterPro" id="IPR024134">
    <property type="entry name" value="SOD_Cu/Zn_/chaperone"/>
</dbReference>
<comment type="catalytic activity">
    <reaction evidence="2">
        <text>2 superoxide + 2 H(+) = H2O2 + O2</text>
        <dbReference type="Rhea" id="RHEA:20696"/>
        <dbReference type="ChEBI" id="CHEBI:15378"/>
        <dbReference type="ChEBI" id="CHEBI:15379"/>
        <dbReference type="ChEBI" id="CHEBI:16240"/>
        <dbReference type="ChEBI" id="CHEBI:18421"/>
        <dbReference type="EC" id="1.15.1.1"/>
    </reaction>
</comment>
<proteinExistence type="inferred from homology"/>
<evidence type="ECO:0000313" key="7">
    <source>
        <dbReference type="Proteomes" id="UP001575105"/>
    </source>
</evidence>
<comment type="caution">
    <text evidence="6">The sequence shown here is derived from an EMBL/GenBank/DDBJ whole genome shotgun (WGS) entry which is preliminary data.</text>
</comment>
<dbReference type="RefSeq" id="WP_425346396.1">
    <property type="nucleotide sequence ID" value="NZ_JBGUBD010000009.1"/>
</dbReference>
<keyword evidence="2" id="KW-0479">Metal-binding</keyword>
<evidence type="ECO:0000259" key="5">
    <source>
        <dbReference type="Pfam" id="PF00080"/>
    </source>
</evidence>
<dbReference type="PRINTS" id="PR00068">
    <property type="entry name" value="CUZNDISMTASE"/>
</dbReference>
<dbReference type="Pfam" id="PF00080">
    <property type="entry name" value="Sod_Cu"/>
    <property type="match status" value="1"/>
</dbReference>
<reference evidence="6 7" key="1">
    <citation type="submission" date="2024-08" db="EMBL/GenBank/DDBJ databases">
        <title>Whole-genome sequencing of halo(alkali)philic microorganisms from hypersaline lakes.</title>
        <authorList>
            <person name="Sorokin D.Y."/>
            <person name="Merkel A.Y."/>
            <person name="Messina E."/>
            <person name="Yakimov M."/>
        </authorList>
    </citation>
    <scope>NUCLEOTIDE SEQUENCE [LARGE SCALE GENOMIC DNA]</scope>
    <source>
        <strain evidence="6 7">AB-hyl4</strain>
    </source>
</reference>
<dbReference type="PANTHER" id="PTHR10003">
    <property type="entry name" value="SUPEROXIDE DISMUTASE CU-ZN -RELATED"/>
    <property type="match status" value="1"/>
</dbReference>
<dbReference type="EMBL" id="JBGUBD010000009">
    <property type="protein sequence ID" value="MFA9479473.1"/>
    <property type="molecule type" value="Genomic_DNA"/>
</dbReference>
<feature type="chain" id="PRO_5046829844" description="Superoxide dismutase [Cu-Zn]" evidence="4">
    <location>
        <begin position="30"/>
        <end position="205"/>
    </location>
</feature>
<dbReference type="SUPFAM" id="SSF49329">
    <property type="entry name" value="Cu,Zn superoxide dismutase-like"/>
    <property type="match status" value="1"/>
</dbReference>
<evidence type="ECO:0000256" key="4">
    <source>
        <dbReference type="SAM" id="SignalP"/>
    </source>
</evidence>
<comment type="cofactor">
    <cofactor evidence="2">
        <name>Cu cation</name>
        <dbReference type="ChEBI" id="CHEBI:23378"/>
    </cofactor>
    <text evidence="2">Binds 1 copper ion per subunit.</text>
</comment>
<evidence type="ECO:0000313" key="6">
    <source>
        <dbReference type="EMBL" id="MFA9479473.1"/>
    </source>
</evidence>
<dbReference type="InterPro" id="IPR018152">
    <property type="entry name" value="SOD_Cu/Zn_BS"/>
</dbReference>
<protein>
    <recommendedName>
        <fullName evidence="2">Superoxide dismutase [Cu-Zn]</fullName>
        <ecNumber evidence="2">1.15.1.1</ecNumber>
    </recommendedName>
</protein>
<keyword evidence="4" id="KW-0732">Signal</keyword>
<feature type="region of interest" description="Disordered" evidence="3">
    <location>
        <begin position="109"/>
        <end position="132"/>
    </location>
</feature>
<feature type="domain" description="Superoxide dismutase copper/zinc binding" evidence="5">
    <location>
        <begin position="66"/>
        <end position="197"/>
    </location>
</feature>
<keyword evidence="7" id="KW-1185">Reference proteome</keyword>
<keyword evidence="2" id="KW-0560">Oxidoreductase</keyword>
<dbReference type="Gene3D" id="2.60.40.200">
    <property type="entry name" value="Superoxide dismutase, copper/zinc binding domain"/>
    <property type="match status" value="1"/>
</dbReference>
<accession>A0ABV4U7A8</accession>